<gene>
    <name evidence="1" type="ORF">ACFFGS_09965</name>
</gene>
<evidence type="ECO:0008006" key="3">
    <source>
        <dbReference type="Google" id="ProtNLM"/>
    </source>
</evidence>
<dbReference type="Proteomes" id="UP001589855">
    <property type="component" value="Unassembled WGS sequence"/>
</dbReference>
<evidence type="ECO:0000313" key="2">
    <source>
        <dbReference type="Proteomes" id="UP001589855"/>
    </source>
</evidence>
<evidence type="ECO:0000313" key="1">
    <source>
        <dbReference type="EMBL" id="MFC0424444.1"/>
    </source>
</evidence>
<name>A0ABV6K5U0_9LACO</name>
<comment type="caution">
    <text evidence="1">The sequence shown here is derived from an EMBL/GenBank/DDBJ whole genome shotgun (WGS) entry which is preliminary data.</text>
</comment>
<dbReference type="EMBL" id="JBHLUK010000071">
    <property type="protein sequence ID" value="MFC0424444.1"/>
    <property type="molecule type" value="Genomic_DNA"/>
</dbReference>
<organism evidence="1 2">
    <name type="scientific">Lactiplantibacillus plajomi</name>
    <dbReference type="NCBI Taxonomy" id="1457217"/>
    <lineage>
        <taxon>Bacteria</taxon>
        <taxon>Bacillati</taxon>
        <taxon>Bacillota</taxon>
        <taxon>Bacilli</taxon>
        <taxon>Lactobacillales</taxon>
        <taxon>Lactobacillaceae</taxon>
        <taxon>Lactiplantibacillus</taxon>
    </lineage>
</organism>
<keyword evidence="2" id="KW-1185">Reference proteome</keyword>
<protein>
    <recommendedName>
        <fullName evidence="3">Zinc-ribbon domain-containing protein</fullName>
    </recommendedName>
</protein>
<reference evidence="1 2" key="1">
    <citation type="submission" date="2024-09" db="EMBL/GenBank/DDBJ databases">
        <authorList>
            <person name="Sun Q."/>
            <person name="Mori K."/>
        </authorList>
    </citation>
    <scope>NUCLEOTIDE SEQUENCE [LARGE SCALE GENOMIC DNA]</scope>
    <source>
        <strain evidence="1 2">TBRC 4575</strain>
    </source>
</reference>
<accession>A0ABV6K5U0</accession>
<dbReference type="RefSeq" id="WP_137644990.1">
    <property type="nucleotide sequence ID" value="NZ_BAABRM010000010.1"/>
</dbReference>
<sequence>MLNERYRLCANCQHENGVDANFCLNCGNQLSAADERVRLPHAGSLKLNRPDLELTAAEQSAIDKLLITTATVPNGYQRVGAVFATGSNQGTGGYKRAWEDLIINFWRLCLAEDYAGIANLTIAPTVNGNRVELFGYADGLRAM</sequence>
<proteinExistence type="predicted"/>